<dbReference type="InterPro" id="IPR011642">
    <property type="entry name" value="Gate_dom"/>
</dbReference>
<dbReference type="SUPFAM" id="SSF52540">
    <property type="entry name" value="P-loop containing nucleoside triphosphate hydrolases"/>
    <property type="match status" value="1"/>
</dbReference>
<feature type="domain" description="FeoB-type G" evidence="2">
    <location>
        <begin position="16"/>
        <end position="183"/>
    </location>
</feature>
<dbReference type="CDD" id="cd01879">
    <property type="entry name" value="FeoB"/>
    <property type="match status" value="1"/>
</dbReference>
<dbReference type="PROSITE" id="PS51711">
    <property type="entry name" value="G_FEOB"/>
    <property type="match status" value="1"/>
</dbReference>
<feature type="transmembrane region" description="Helical" evidence="1">
    <location>
        <begin position="577"/>
        <end position="602"/>
    </location>
</feature>
<dbReference type="Pfam" id="PF07670">
    <property type="entry name" value="Gate"/>
    <property type="match status" value="2"/>
</dbReference>
<dbReference type="PANTHER" id="PTHR43185:SF1">
    <property type="entry name" value="FE(2+) TRANSPORTER FEOB"/>
    <property type="match status" value="1"/>
</dbReference>
<feature type="transmembrane region" description="Helical" evidence="1">
    <location>
        <begin position="338"/>
        <end position="363"/>
    </location>
</feature>
<proteinExistence type="predicted"/>
<feature type="transmembrane region" description="Helical" evidence="1">
    <location>
        <begin position="469"/>
        <end position="488"/>
    </location>
</feature>
<reference evidence="3" key="1">
    <citation type="submission" date="2022-08" db="EMBL/GenBank/DDBJ databases">
        <title>Novel Bdellovibrio Species Isolated from Svalbard: Designation Bdellovibrio svalbardensis.</title>
        <authorList>
            <person name="Mitchell R.J."/>
            <person name="Choi S.Y."/>
        </authorList>
    </citation>
    <scope>NUCLEOTIDE SEQUENCE</scope>
    <source>
        <strain evidence="3">PAP01</strain>
    </source>
</reference>
<accession>A0ABT6DNH2</accession>
<dbReference type="Pfam" id="PF07664">
    <property type="entry name" value="FeoB_C"/>
    <property type="match status" value="1"/>
</dbReference>
<dbReference type="InterPro" id="IPR027417">
    <property type="entry name" value="P-loop_NTPase"/>
</dbReference>
<feature type="transmembrane region" description="Helical" evidence="1">
    <location>
        <begin position="614"/>
        <end position="635"/>
    </location>
</feature>
<feature type="transmembrane region" description="Helical" evidence="1">
    <location>
        <begin position="407"/>
        <end position="435"/>
    </location>
</feature>
<keyword evidence="1" id="KW-1133">Transmembrane helix</keyword>
<dbReference type="InterPro" id="IPR006073">
    <property type="entry name" value="GTP-bd"/>
</dbReference>
<feature type="transmembrane region" description="Helical" evidence="1">
    <location>
        <begin position="241"/>
        <end position="263"/>
    </location>
</feature>
<name>A0ABT6DNH2_9BACT</name>
<dbReference type="InterPro" id="IPR030389">
    <property type="entry name" value="G_FEOB_dom"/>
</dbReference>
<evidence type="ECO:0000256" key="1">
    <source>
        <dbReference type="SAM" id="Phobius"/>
    </source>
</evidence>
<dbReference type="EMBL" id="JANRMI010000007">
    <property type="protein sequence ID" value="MDG0818196.1"/>
    <property type="molecule type" value="Genomic_DNA"/>
</dbReference>
<evidence type="ECO:0000313" key="4">
    <source>
        <dbReference type="Proteomes" id="UP001152321"/>
    </source>
</evidence>
<dbReference type="PANTHER" id="PTHR43185">
    <property type="entry name" value="FERROUS IRON TRANSPORT PROTEIN B"/>
    <property type="match status" value="1"/>
</dbReference>
<dbReference type="Pfam" id="PF02421">
    <property type="entry name" value="FeoB_N"/>
    <property type="match status" value="1"/>
</dbReference>
<gene>
    <name evidence="3" type="ORF">NWE73_17570</name>
</gene>
<dbReference type="InterPro" id="IPR011640">
    <property type="entry name" value="Fe2_transport_prot_B_C"/>
</dbReference>
<evidence type="ECO:0000259" key="2">
    <source>
        <dbReference type="PROSITE" id="PS51711"/>
    </source>
</evidence>
<organism evidence="3 4">
    <name type="scientific">Bdellovibrio svalbardensis</name>
    <dbReference type="NCBI Taxonomy" id="2972972"/>
    <lineage>
        <taxon>Bacteria</taxon>
        <taxon>Pseudomonadati</taxon>
        <taxon>Bdellovibrionota</taxon>
        <taxon>Bdellovibrionia</taxon>
        <taxon>Bdellovibrionales</taxon>
        <taxon>Pseudobdellovibrionaceae</taxon>
        <taxon>Bdellovibrio</taxon>
    </lineage>
</organism>
<evidence type="ECO:0000313" key="3">
    <source>
        <dbReference type="EMBL" id="MDG0818196.1"/>
    </source>
</evidence>
<sequence length="641" mass="70413">MRDNHTQVNDQTQSSELAIALVGAPNSGKTTLYNWLTGSRFKTVNYPGATVEYSVGKLASHLGEGFSAMDTPGTYSLHPKSADEEVTLKAIYNSPEFGKVNGIIVVIDGTQMSRHLQLALQVKETGFPMIVVVTMADLLRREGIEIDMDYLRKTLGCPVLQFDGLLAGGLLEIVAEAKKIPKESSVVKPVYWGFEVLDEKLKECEKIAGEALTHKTDHAEDRLNHIVKNTETIDRILLHPWFGLVMFIGIMGLLFSSIFWAAAPLMDWVDQAFSFMNQAVLHMAPDSLWSNFLANGIIASMGAAMVFVPQIFILFFGIGLLESSGYLARAATLIDRPFSALGMSGRSFVPVLSGFACAVPAIIATRNISSSRDRWITSFVIPLMTCSARLPIYALLLAFLFHGKPAWQAGFALAFLYLGALVIGGIAAGIVNRFLPKTDTSFFMMELPIYRKPKFRVLLRQSLTRTMSYVKRAGPPIFIFAILIWAGTNFPNYQAEDSQRLQTSYAGQMGHVMEPVMSPMGVDWRVGVGLLSAFAAREVFVSSMAIVFNVTDKNEDTQQESMLKTMADAVNTQGQKIFTVSSVLGLIVFFMIALQCMSTFAVQVRESGSLKMALTQLILFNVVAYFLAVGLVQGLRAMGIA</sequence>
<dbReference type="RefSeq" id="WP_277579672.1">
    <property type="nucleotide sequence ID" value="NZ_JANRMI010000007.1"/>
</dbReference>
<keyword evidence="4" id="KW-1185">Reference proteome</keyword>
<keyword evidence="1" id="KW-0472">Membrane</keyword>
<feature type="transmembrane region" description="Helical" evidence="1">
    <location>
        <begin position="375"/>
        <end position="401"/>
    </location>
</feature>
<dbReference type="PRINTS" id="PR00326">
    <property type="entry name" value="GTP1OBG"/>
</dbReference>
<comment type="caution">
    <text evidence="3">The sequence shown here is derived from an EMBL/GenBank/DDBJ whole genome shotgun (WGS) entry which is preliminary data.</text>
</comment>
<keyword evidence="1" id="KW-0812">Transmembrane</keyword>
<dbReference type="InterPro" id="IPR050860">
    <property type="entry name" value="FeoB_GTPase"/>
</dbReference>
<protein>
    <submittedName>
        <fullName evidence="3">Ferrous iron transporter B</fullName>
    </submittedName>
</protein>
<dbReference type="Gene3D" id="3.40.50.300">
    <property type="entry name" value="P-loop containing nucleotide triphosphate hydrolases"/>
    <property type="match status" value="1"/>
</dbReference>
<dbReference type="Proteomes" id="UP001152321">
    <property type="component" value="Unassembled WGS sequence"/>
</dbReference>
<feature type="transmembrane region" description="Helical" evidence="1">
    <location>
        <begin position="292"/>
        <end position="318"/>
    </location>
</feature>